<evidence type="ECO:0000256" key="3">
    <source>
        <dbReference type="ARBA" id="ARBA00023027"/>
    </source>
</evidence>
<evidence type="ECO:0000259" key="4">
    <source>
        <dbReference type="Pfam" id="PF01408"/>
    </source>
</evidence>
<comment type="similarity">
    <text evidence="1">Belongs to the Gfo/Idh/MocA family.</text>
</comment>
<dbReference type="GO" id="GO:0016491">
    <property type="term" value="F:oxidoreductase activity"/>
    <property type="evidence" value="ECO:0007669"/>
    <property type="project" value="UniProtKB-KW"/>
</dbReference>
<evidence type="ECO:0000313" key="7">
    <source>
        <dbReference type="Proteomes" id="UP000262172"/>
    </source>
</evidence>
<dbReference type="RefSeq" id="WP_116243191.1">
    <property type="nucleotide sequence ID" value="NZ_QUAB01000047.1"/>
</dbReference>
<evidence type="ECO:0000256" key="2">
    <source>
        <dbReference type="ARBA" id="ARBA00023002"/>
    </source>
</evidence>
<organism evidence="6 7">
    <name type="scientific">Microbacterium bovistercoris</name>
    <dbReference type="NCBI Taxonomy" id="2293570"/>
    <lineage>
        <taxon>Bacteria</taxon>
        <taxon>Bacillati</taxon>
        <taxon>Actinomycetota</taxon>
        <taxon>Actinomycetes</taxon>
        <taxon>Micrococcales</taxon>
        <taxon>Microbacteriaceae</taxon>
        <taxon>Microbacterium</taxon>
    </lineage>
</organism>
<dbReference type="Gene3D" id="3.40.50.720">
    <property type="entry name" value="NAD(P)-binding Rossmann-like Domain"/>
    <property type="match status" value="1"/>
</dbReference>
<evidence type="ECO:0000313" key="6">
    <source>
        <dbReference type="EMBL" id="REJ04249.1"/>
    </source>
</evidence>
<dbReference type="PANTHER" id="PTHR22604:SF105">
    <property type="entry name" value="TRANS-1,2-DIHYDROBENZENE-1,2-DIOL DEHYDROGENASE"/>
    <property type="match status" value="1"/>
</dbReference>
<keyword evidence="7" id="KW-1185">Reference proteome</keyword>
<dbReference type="Gene3D" id="3.30.360.10">
    <property type="entry name" value="Dihydrodipicolinate Reductase, domain 2"/>
    <property type="match status" value="1"/>
</dbReference>
<comment type="caution">
    <text evidence="6">The sequence shown here is derived from an EMBL/GenBank/DDBJ whole genome shotgun (WGS) entry which is preliminary data.</text>
</comment>
<dbReference type="OrthoDB" id="9815825at2"/>
<evidence type="ECO:0000256" key="1">
    <source>
        <dbReference type="ARBA" id="ARBA00010928"/>
    </source>
</evidence>
<gene>
    <name evidence="6" type="ORF">DY023_15205</name>
</gene>
<dbReference type="PANTHER" id="PTHR22604">
    <property type="entry name" value="OXIDOREDUCTASES"/>
    <property type="match status" value="1"/>
</dbReference>
<dbReference type="Proteomes" id="UP000262172">
    <property type="component" value="Unassembled WGS sequence"/>
</dbReference>
<evidence type="ECO:0000259" key="5">
    <source>
        <dbReference type="Pfam" id="PF22725"/>
    </source>
</evidence>
<keyword evidence="3" id="KW-0520">NAD</keyword>
<dbReference type="InterPro" id="IPR055170">
    <property type="entry name" value="GFO_IDH_MocA-like_dom"/>
</dbReference>
<dbReference type="SUPFAM" id="SSF55347">
    <property type="entry name" value="Glyceraldehyde-3-phosphate dehydrogenase-like, C-terminal domain"/>
    <property type="match status" value="1"/>
</dbReference>
<dbReference type="GO" id="GO:0000166">
    <property type="term" value="F:nucleotide binding"/>
    <property type="evidence" value="ECO:0007669"/>
    <property type="project" value="InterPro"/>
</dbReference>
<protein>
    <submittedName>
        <fullName evidence="6">Gfo/Idh/MocA family oxidoreductase</fullName>
    </submittedName>
</protein>
<dbReference type="SUPFAM" id="SSF51735">
    <property type="entry name" value="NAD(P)-binding Rossmann-fold domains"/>
    <property type="match status" value="1"/>
</dbReference>
<name>A0A371NRB2_9MICO</name>
<accession>A0A371NRB2</accession>
<proteinExistence type="inferred from homology"/>
<dbReference type="AlphaFoldDB" id="A0A371NRB2"/>
<feature type="domain" description="Gfo/Idh/MocA-like oxidoreductase N-terminal" evidence="4">
    <location>
        <begin position="5"/>
        <end position="120"/>
    </location>
</feature>
<dbReference type="InterPro" id="IPR000683">
    <property type="entry name" value="Gfo/Idh/MocA-like_OxRdtase_N"/>
</dbReference>
<sequence length="331" mass="35058">MTGLRWGILATGGIATAFTSDLRTAGLDVRAVGSRSQQAADAFAATFDIPHAHASYEALVADPEVDIVYVSTPHPMHHANARLALENGKHVLVEKAFTVNRAEAEDLQALAAEKGLLVMEAMWTRYLPHMVRIREILAAGTLGEIRAVMADHTQSLPTDPAHRINAIELGGGALLDLGIYPISFIWDVLGAPTGIQASGRLLETGADAEVATVMTHAGGAISTSLSSSRAAGPNTAAIVGTDARIDIDRVFYSATSFRVTAPDGTVLEEYRTEIDGRGMQFEALAAERLVAEGNIAGDILPIAETVEIMGALDEIRRQIGVRYPGEEPADG</sequence>
<feature type="domain" description="GFO/IDH/MocA-like oxidoreductase" evidence="5">
    <location>
        <begin position="131"/>
        <end position="245"/>
    </location>
</feature>
<dbReference type="InterPro" id="IPR036291">
    <property type="entry name" value="NAD(P)-bd_dom_sf"/>
</dbReference>
<dbReference type="EMBL" id="QUAB01000047">
    <property type="protein sequence ID" value="REJ04249.1"/>
    <property type="molecule type" value="Genomic_DNA"/>
</dbReference>
<dbReference type="Pfam" id="PF01408">
    <property type="entry name" value="GFO_IDH_MocA"/>
    <property type="match status" value="1"/>
</dbReference>
<keyword evidence="2" id="KW-0560">Oxidoreductase</keyword>
<dbReference type="Pfam" id="PF22725">
    <property type="entry name" value="GFO_IDH_MocA_C3"/>
    <property type="match status" value="1"/>
</dbReference>
<dbReference type="InterPro" id="IPR050984">
    <property type="entry name" value="Gfo/Idh/MocA_domain"/>
</dbReference>
<reference evidence="6 7" key="1">
    <citation type="submission" date="2018-08" db="EMBL/GenBank/DDBJ databases">
        <title>Isolation, diversity and antifungal activity of Actinobacteria from cow dung.</title>
        <authorList>
            <person name="Ling L."/>
        </authorList>
    </citation>
    <scope>NUCLEOTIDE SEQUENCE [LARGE SCALE GENOMIC DNA]</scope>
    <source>
        <strain evidence="6 7">NEAU-LLE</strain>
    </source>
</reference>